<proteinExistence type="predicted"/>
<protein>
    <submittedName>
        <fullName evidence="1">Uncharacterized protein</fullName>
    </submittedName>
</protein>
<dbReference type="EMBL" id="CP159992">
    <property type="protein sequence ID" value="XCP95962.1"/>
    <property type="molecule type" value="Genomic_DNA"/>
</dbReference>
<name>A0AAU8NIP1_9BACL</name>
<organism evidence="1">
    <name type="scientific">Paenibacillus sp. AN1007</name>
    <dbReference type="NCBI Taxonomy" id="3151385"/>
    <lineage>
        <taxon>Bacteria</taxon>
        <taxon>Bacillati</taxon>
        <taxon>Bacillota</taxon>
        <taxon>Bacilli</taxon>
        <taxon>Bacillales</taxon>
        <taxon>Paenibacillaceae</taxon>
        <taxon>Paenibacillus</taxon>
    </lineage>
</organism>
<evidence type="ECO:0000313" key="1">
    <source>
        <dbReference type="EMBL" id="XCP95962.1"/>
    </source>
</evidence>
<dbReference type="AlphaFoldDB" id="A0AAU8NIP1"/>
<gene>
    <name evidence="1" type="ORF">ABXS70_04390</name>
</gene>
<dbReference type="RefSeq" id="WP_342552295.1">
    <property type="nucleotide sequence ID" value="NZ_CP159992.1"/>
</dbReference>
<reference evidence="1" key="1">
    <citation type="submission" date="2024-05" db="EMBL/GenBank/DDBJ databases">
        <title>Draft genome assemblies of 36 bacteria isolated from hibernating arctic ground squirrels.</title>
        <authorList>
            <person name="McKee H."/>
            <person name="Mullen L."/>
            <person name="Drown D.M."/>
            <person name="Duddleston K.N."/>
        </authorList>
    </citation>
    <scope>NUCLEOTIDE SEQUENCE</scope>
    <source>
        <strain evidence="1">AN1007</strain>
    </source>
</reference>
<accession>A0AAU8NIP1</accession>
<sequence length="69" mass="8008">MNLKVVHRTAFFDAEKGAHICEMIRLPIKQHIDIGRSSKPMNGVIINREEYENNPSQVTPFLRKGRDFI</sequence>